<dbReference type="PANTHER" id="PTHR48041">
    <property type="entry name" value="ABC TRANSPORTER G FAMILY MEMBER 28"/>
    <property type="match status" value="1"/>
</dbReference>
<keyword evidence="3" id="KW-0812">Transmembrane</keyword>
<evidence type="ECO:0000256" key="1">
    <source>
        <dbReference type="ARBA" id="ARBA00004141"/>
    </source>
</evidence>
<proteinExistence type="predicted"/>
<reference evidence="8" key="2">
    <citation type="submission" date="2017-02" db="UniProtKB">
        <authorList>
            <consortium name="WormBaseParasite"/>
        </authorList>
    </citation>
    <scope>IDENTIFICATION</scope>
</reference>
<dbReference type="Proteomes" id="UP000035642">
    <property type="component" value="Unassembled WGS sequence"/>
</dbReference>
<dbReference type="InterPro" id="IPR050352">
    <property type="entry name" value="ABCG_transporters"/>
</dbReference>
<dbReference type="PANTHER" id="PTHR48041:SF89">
    <property type="entry name" value="FI03229P"/>
    <property type="match status" value="1"/>
</dbReference>
<dbReference type="InterPro" id="IPR043926">
    <property type="entry name" value="ABCG_dom"/>
</dbReference>
<sequence length="234" mass="26539">MTTLAIGHLRHVICSRLTTAEAFRLNIAEQLLKDSEIILCDDISKQMDVNEVAFVVDFLRDWAIKLNRAVIMAITPSSFDMLLMFSKCALLTAGSIVYFESTTKITQYFDSIGFPCPKFKNPCEFYVDMATHDHIFQAAAAESSARIEKLLECWEQSKPLQPTIPNTTALSIAYKPSVMAILIAFYRYSRYIFKVNTKYGARELSSLINKTFLSFSARPLHQFDVCSAPFSRIL</sequence>
<keyword evidence="2" id="KW-0813">Transport</keyword>
<protein>
    <submittedName>
        <fullName evidence="8">ABC2_membrane_7 domain-containing protein</fullName>
    </submittedName>
</protein>
<dbReference type="InterPro" id="IPR027417">
    <property type="entry name" value="P-loop_NTPase"/>
</dbReference>
<comment type="subcellular location">
    <subcellularLocation>
        <location evidence="1">Membrane</location>
        <topology evidence="1">Multi-pass membrane protein</topology>
    </subcellularLocation>
</comment>
<keyword evidence="4" id="KW-1133">Transmembrane helix</keyword>
<dbReference type="GO" id="GO:0140359">
    <property type="term" value="F:ABC-type transporter activity"/>
    <property type="evidence" value="ECO:0007669"/>
    <property type="project" value="InterPro"/>
</dbReference>
<keyword evidence="5" id="KW-0472">Membrane</keyword>
<dbReference type="STRING" id="6313.A0A0K0CT15"/>
<evidence type="ECO:0000256" key="2">
    <source>
        <dbReference type="ARBA" id="ARBA00022448"/>
    </source>
</evidence>
<organism evidence="7 8">
    <name type="scientific">Angiostrongylus cantonensis</name>
    <name type="common">Rat lungworm</name>
    <dbReference type="NCBI Taxonomy" id="6313"/>
    <lineage>
        <taxon>Eukaryota</taxon>
        <taxon>Metazoa</taxon>
        <taxon>Ecdysozoa</taxon>
        <taxon>Nematoda</taxon>
        <taxon>Chromadorea</taxon>
        <taxon>Rhabditida</taxon>
        <taxon>Rhabditina</taxon>
        <taxon>Rhabditomorpha</taxon>
        <taxon>Strongyloidea</taxon>
        <taxon>Metastrongylidae</taxon>
        <taxon>Angiostrongylus</taxon>
    </lineage>
</organism>
<accession>A0A0K0CT15</accession>
<dbReference type="SUPFAM" id="SSF52540">
    <property type="entry name" value="P-loop containing nucleoside triphosphate hydrolases"/>
    <property type="match status" value="1"/>
</dbReference>
<keyword evidence="7" id="KW-1185">Reference proteome</keyword>
<dbReference type="WBParaSite" id="ACAC_0000017101-mRNA-1">
    <property type="protein sequence ID" value="ACAC_0000017101-mRNA-1"/>
    <property type="gene ID" value="ACAC_0000017101"/>
</dbReference>
<evidence type="ECO:0000256" key="4">
    <source>
        <dbReference type="ARBA" id="ARBA00022989"/>
    </source>
</evidence>
<reference evidence="7" key="1">
    <citation type="submission" date="2012-09" db="EMBL/GenBank/DDBJ databases">
        <authorList>
            <person name="Martin A.A."/>
        </authorList>
    </citation>
    <scope>NUCLEOTIDE SEQUENCE</scope>
</reference>
<dbReference type="Pfam" id="PF19055">
    <property type="entry name" value="ABC2_membrane_7"/>
    <property type="match status" value="1"/>
</dbReference>
<evidence type="ECO:0000313" key="8">
    <source>
        <dbReference type="WBParaSite" id="ACAC_0000017101-mRNA-1"/>
    </source>
</evidence>
<evidence type="ECO:0000256" key="3">
    <source>
        <dbReference type="ARBA" id="ARBA00022692"/>
    </source>
</evidence>
<dbReference type="Gene3D" id="3.40.50.300">
    <property type="entry name" value="P-loop containing nucleotide triphosphate hydrolases"/>
    <property type="match status" value="1"/>
</dbReference>
<dbReference type="AlphaFoldDB" id="A0A0K0CT15"/>
<evidence type="ECO:0000259" key="6">
    <source>
        <dbReference type="Pfam" id="PF19055"/>
    </source>
</evidence>
<feature type="domain" description="ABC transporter family G" evidence="6">
    <location>
        <begin position="78"/>
        <end position="130"/>
    </location>
</feature>
<dbReference type="GO" id="GO:0005886">
    <property type="term" value="C:plasma membrane"/>
    <property type="evidence" value="ECO:0007669"/>
    <property type="project" value="TreeGrafter"/>
</dbReference>
<evidence type="ECO:0000313" key="7">
    <source>
        <dbReference type="Proteomes" id="UP000035642"/>
    </source>
</evidence>
<name>A0A0K0CT15_ANGCA</name>
<evidence type="ECO:0000256" key="5">
    <source>
        <dbReference type="ARBA" id="ARBA00023136"/>
    </source>
</evidence>